<reference evidence="5" key="1">
    <citation type="submission" date="2022-07" db="EMBL/GenBank/DDBJ databases">
        <title>Phylogenomic reconstructions and comparative analyses of Kickxellomycotina fungi.</title>
        <authorList>
            <person name="Reynolds N.K."/>
            <person name="Stajich J.E."/>
            <person name="Barry K."/>
            <person name="Grigoriev I.V."/>
            <person name="Crous P."/>
            <person name="Smith M.E."/>
        </authorList>
    </citation>
    <scope>NUCLEOTIDE SEQUENCE</scope>
    <source>
        <strain evidence="5">CBS 109367</strain>
    </source>
</reference>
<keyword evidence="6" id="KW-1185">Reference proteome</keyword>
<evidence type="ECO:0000259" key="4">
    <source>
        <dbReference type="Pfam" id="PF13847"/>
    </source>
</evidence>
<dbReference type="GO" id="GO:0032259">
    <property type="term" value="P:methylation"/>
    <property type="evidence" value="ECO:0007669"/>
    <property type="project" value="UniProtKB-KW"/>
</dbReference>
<dbReference type="AlphaFoldDB" id="A0A9W8GF92"/>
<evidence type="ECO:0000313" key="6">
    <source>
        <dbReference type="Proteomes" id="UP001151516"/>
    </source>
</evidence>
<sequence length="591" mass="64191">MDAMTLVRERIVSADYAGSKLRNYIVHEFRDVFMIRADAITAMRQKRVLVNGQGVLDSHQLADGDCVRVEVNLAHAIQSRLHSLEVELKYSEPGLAILLKAPGVVWPDVEWAAPALLMLADLPDNHGARLDDGRVVPWFSVNEVEKGVRSLVIVAATEERRDEVARNIANGLVRFGIYALCHGNVPQSSIDGFDGNVDIPETEVFEKWCLYNHLPVAIFSHVSVKVDSVVKSPSSGHISAVRALVSRAASPNLVLRRFMFTLGYPIAGSQNYTRLLPNHKDKGALLAYLSVEMPSLAYAGQQISVAVDVPPKLLAVCEREVRFYDKRMLRAQSEIDELGSNSDSPRLGSDVSLSVSDTSASDVTLVGDKPAAYVTGFKQFCGHKFRVTPDTLIPRPSTETLVEAAARVLANIGTRSISRVLDLGTGSGCVLLSLLLAIPNARGVGVDISEPALVVARSNSQLHGLEDRSAMLYGSFEGFTTDASIVAKGPFDFITCNPPYISAGKAARMQNTVGHEPSLALVAGDGGYQAYRAIHASLAVNPNVLTQGGCIGFEIGKGMERGVRRIFEDWKEVGAFKDGQEFLRVIVFQRP</sequence>
<protein>
    <recommendedName>
        <fullName evidence="4">Methyltransferase domain-containing protein</fullName>
    </recommendedName>
</protein>
<dbReference type="CDD" id="cd02440">
    <property type="entry name" value="AdoMet_MTases"/>
    <property type="match status" value="1"/>
</dbReference>
<evidence type="ECO:0000256" key="2">
    <source>
        <dbReference type="ARBA" id="ARBA00022679"/>
    </source>
</evidence>
<dbReference type="OrthoDB" id="269872at2759"/>
<dbReference type="GO" id="GO:0008276">
    <property type="term" value="F:protein methyltransferase activity"/>
    <property type="evidence" value="ECO:0007669"/>
    <property type="project" value="InterPro"/>
</dbReference>
<keyword evidence="3" id="KW-0949">S-adenosyl-L-methionine</keyword>
<accession>A0A9W8GF92</accession>
<feature type="domain" description="Methyltransferase" evidence="4">
    <location>
        <begin position="418"/>
        <end position="497"/>
    </location>
</feature>
<evidence type="ECO:0000313" key="5">
    <source>
        <dbReference type="EMBL" id="KAJ2683739.1"/>
    </source>
</evidence>
<dbReference type="Proteomes" id="UP001151516">
    <property type="component" value="Unassembled WGS sequence"/>
</dbReference>
<dbReference type="PANTHER" id="PTHR18895">
    <property type="entry name" value="HEMK METHYLTRANSFERASE"/>
    <property type="match status" value="1"/>
</dbReference>
<keyword evidence="2" id="KW-0808">Transferase</keyword>
<proteinExistence type="predicted"/>
<evidence type="ECO:0000256" key="1">
    <source>
        <dbReference type="ARBA" id="ARBA00022603"/>
    </source>
</evidence>
<dbReference type="EMBL" id="JANBTX010000263">
    <property type="protein sequence ID" value="KAJ2683739.1"/>
    <property type="molecule type" value="Genomic_DNA"/>
</dbReference>
<dbReference type="Pfam" id="PF13847">
    <property type="entry name" value="Methyltransf_31"/>
    <property type="match status" value="1"/>
</dbReference>
<comment type="caution">
    <text evidence="5">The sequence shown here is derived from an EMBL/GenBank/DDBJ whole genome shotgun (WGS) entry which is preliminary data.</text>
</comment>
<dbReference type="PANTHER" id="PTHR18895:SF74">
    <property type="entry name" value="MTRF1L RELEASE FACTOR GLUTAMINE METHYLTRANSFERASE"/>
    <property type="match status" value="1"/>
</dbReference>
<name>A0A9W8GF92_9FUNG</name>
<dbReference type="NCBIfam" id="TIGR00536">
    <property type="entry name" value="hemK_fam"/>
    <property type="match status" value="1"/>
</dbReference>
<dbReference type="InterPro" id="IPR025714">
    <property type="entry name" value="Methyltranfer_dom"/>
</dbReference>
<dbReference type="InterPro" id="IPR050320">
    <property type="entry name" value="N5-glutamine_MTase"/>
</dbReference>
<keyword evidence="1" id="KW-0489">Methyltransferase</keyword>
<dbReference type="InterPro" id="IPR029063">
    <property type="entry name" value="SAM-dependent_MTases_sf"/>
</dbReference>
<organism evidence="5 6">
    <name type="scientific">Coemansia spiralis</name>
    <dbReference type="NCBI Taxonomy" id="417178"/>
    <lineage>
        <taxon>Eukaryota</taxon>
        <taxon>Fungi</taxon>
        <taxon>Fungi incertae sedis</taxon>
        <taxon>Zoopagomycota</taxon>
        <taxon>Kickxellomycotina</taxon>
        <taxon>Kickxellomycetes</taxon>
        <taxon>Kickxellales</taxon>
        <taxon>Kickxellaceae</taxon>
        <taxon>Coemansia</taxon>
    </lineage>
</organism>
<dbReference type="Gene3D" id="3.40.50.150">
    <property type="entry name" value="Vaccinia Virus protein VP39"/>
    <property type="match status" value="1"/>
</dbReference>
<dbReference type="InterPro" id="IPR004556">
    <property type="entry name" value="HemK-like"/>
</dbReference>
<evidence type="ECO:0000256" key="3">
    <source>
        <dbReference type="ARBA" id="ARBA00022691"/>
    </source>
</evidence>
<dbReference type="SUPFAM" id="SSF53335">
    <property type="entry name" value="S-adenosyl-L-methionine-dependent methyltransferases"/>
    <property type="match status" value="1"/>
</dbReference>
<dbReference type="GO" id="GO:0005739">
    <property type="term" value="C:mitochondrion"/>
    <property type="evidence" value="ECO:0007669"/>
    <property type="project" value="TreeGrafter"/>
</dbReference>
<gene>
    <name evidence="5" type="ORF">IWW39_005324</name>
</gene>